<gene>
    <name evidence="1" type="ORF">SAMN06295909_0117</name>
</gene>
<dbReference type="Proteomes" id="UP000194464">
    <property type="component" value="Unassembled WGS sequence"/>
</dbReference>
<sequence>MLPTEDPEDFANSVEFSHSIARVTNAELREQLDAFSNLCSTYSMPPLDWSDLSKESALVVQEHRFQELMESASETADLLNQRLRDELDRNAAK</sequence>
<evidence type="ECO:0000313" key="2">
    <source>
        <dbReference type="Proteomes" id="UP000194464"/>
    </source>
</evidence>
<organism evidence="1 2">
    <name type="scientific">Plantibacter elymi</name>
    <name type="common">nom. nud.</name>
    <dbReference type="NCBI Taxonomy" id="199708"/>
    <lineage>
        <taxon>Bacteria</taxon>
        <taxon>Bacillati</taxon>
        <taxon>Actinomycetota</taxon>
        <taxon>Actinomycetes</taxon>
        <taxon>Micrococcales</taxon>
        <taxon>Microbacteriaceae</taxon>
        <taxon>Plantibacter</taxon>
    </lineage>
</organism>
<evidence type="ECO:0000313" key="1">
    <source>
        <dbReference type="EMBL" id="SMQ58176.1"/>
    </source>
</evidence>
<accession>A0ABY1R8U0</accession>
<dbReference type="EMBL" id="FXWJ01000001">
    <property type="protein sequence ID" value="SMQ58176.1"/>
    <property type="molecule type" value="Genomic_DNA"/>
</dbReference>
<comment type="caution">
    <text evidence="1">The sequence shown here is derived from an EMBL/GenBank/DDBJ whole genome shotgun (WGS) entry which is preliminary data.</text>
</comment>
<keyword evidence="2" id="KW-1185">Reference proteome</keyword>
<proteinExistence type="predicted"/>
<name>A0ABY1R8U0_9MICO</name>
<reference evidence="1 2" key="1">
    <citation type="submission" date="2017-04" db="EMBL/GenBank/DDBJ databases">
        <authorList>
            <person name="Varghese N."/>
            <person name="Submissions S."/>
        </authorList>
    </citation>
    <scope>NUCLEOTIDE SEQUENCE [LARGE SCALE GENOMIC DNA]</scope>
    <source>
        <strain evidence="1 2">VKM Ac-1784</strain>
    </source>
</reference>
<protein>
    <submittedName>
        <fullName evidence="1">Uncharacterized protein</fullName>
    </submittedName>
</protein>